<proteinExistence type="predicted"/>
<dbReference type="Proteomes" id="UP001054945">
    <property type="component" value="Unassembled WGS sequence"/>
</dbReference>
<feature type="compositionally biased region" description="Polar residues" evidence="1">
    <location>
        <begin position="1"/>
        <end position="22"/>
    </location>
</feature>
<evidence type="ECO:0000313" key="2">
    <source>
        <dbReference type="EMBL" id="GIY29090.1"/>
    </source>
</evidence>
<evidence type="ECO:0000256" key="1">
    <source>
        <dbReference type="SAM" id="MobiDB-lite"/>
    </source>
</evidence>
<name>A0AAV4S9L2_CAEEX</name>
<accession>A0AAV4S9L2</accession>
<feature type="region of interest" description="Disordered" evidence="1">
    <location>
        <begin position="1"/>
        <end position="26"/>
    </location>
</feature>
<gene>
    <name evidence="2" type="ORF">CEXT_674511</name>
</gene>
<keyword evidence="3" id="KW-1185">Reference proteome</keyword>
<dbReference type="EMBL" id="BPLR01009023">
    <property type="protein sequence ID" value="GIY29090.1"/>
    <property type="molecule type" value="Genomic_DNA"/>
</dbReference>
<reference evidence="2 3" key="1">
    <citation type="submission" date="2021-06" db="EMBL/GenBank/DDBJ databases">
        <title>Caerostris extrusa draft genome.</title>
        <authorList>
            <person name="Kono N."/>
            <person name="Arakawa K."/>
        </authorList>
    </citation>
    <scope>NUCLEOTIDE SEQUENCE [LARGE SCALE GENOMIC DNA]</scope>
</reference>
<comment type="caution">
    <text evidence="2">The sequence shown here is derived from an EMBL/GenBank/DDBJ whole genome shotgun (WGS) entry which is preliminary data.</text>
</comment>
<protein>
    <submittedName>
        <fullName evidence="2">Uncharacterized protein</fullName>
    </submittedName>
</protein>
<organism evidence="2 3">
    <name type="scientific">Caerostris extrusa</name>
    <name type="common">Bark spider</name>
    <name type="synonym">Caerostris bankana</name>
    <dbReference type="NCBI Taxonomy" id="172846"/>
    <lineage>
        <taxon>Eukaryota</taxon>
        <taxon>Metazoa</taxon>
        <taxon>Ecdysozoa</taxon>
        <taxon>Arthropoda</taxon>
        <taxon>Chelicerata</taxon>
        <taxon>Arachnida</taxon>
        <taxon>Araneae</taxon>
        <taxon>Araneomorphae</taxon>
        <taxon>Entelegynae</taxon>
        <taxon>Araneoidea</taxon>
        <taxon>Araneidae</taxon>
        <taxon>Caerostris</taxon>
    </lineage>
</organism>
<evidence type="ECO:0000313" key="3">
    <source>
        <dbReference type="Proteomes" id="UP001054945"/>
    </source>
</evidence>
<dbReference type="AlphaFoldDB" id="A0AAV4S9L2"/>
<sequence length="137" mass="15703">MAWSHSSRIGRTFASPDSQPLQSGGDRAYACSDSPLYSLISLLSPSLAAYLPAETLLRKTLDSQHRKLFRALLQKNFWCAACVARFFRLNRRTFWVCRRTNFSRLCFSAYELCANSLEFTCSPDIGSRPFNFWTELL</sequence>